<dbReference type="EMBL" id="QDKQ01000023">
    <property type="protein sequence ID" value="PVM92910.1"/>
    <property type="molecule type" value="Genomic_DNA"/>
</dbReference>
<evidence type="ECO:0000313" key="3">
    <source>
        <dbReference type="Proteomes" id="UP000245073"/>
    </source>
</evidence>
<dbReference type="NCBIfam" id="NF004635">
    <property type="entry name" value="PRK05981.1"/>
    <property type="match status" value="1"/>
</dbReference>
<dbReference type="SUPFAM" id="SSF52096">
    <property type="entry name" value="ClpP/crotonase"/>
    <property type="match status" value="1"/>
</dbReference>
<dbReference type="InterPro" id="IPR001753">
    <property type="entry name" value="Enoyl-CoA_hydra/iso"/>
</dbReference>
<organism evidence="2 3">
    <name type="scientific">Caulobacter endophyticus</name>
    <dbReference type="NCBI Taxonomy" id="2172652"/>
    <lineage>
        <taxon>Bacteria</taxon>
        <taxon>Pseudomonadati</taxon>
        <taxon>Pseudomonadota</taxon>
        <taxon>Alphaproteobacteria</taxon>
        <taxon>Caulobacterales</taxon>
        <taxon>Caulobacteraceae</taxon>
        <taxon>Caulobacter</taxon>
    </lineage>
</organism>
<dbReference type="AlphaFoldDB" id="A0A2T9KAB0"/>
<dbReference type="InterPro" id="IPR014748">
    <property type="entry name" value="Enoyl-CoA_hydra_C"/>
</dbReference>
<dbReference type="GO" id="GO:0016853">
    <property type="term" value="F:isomerase activity"/>
    <property type="evidence" value="ECO:0007669"/>
    <property type="project" value="UniProtKB-KW"/>
</dbReference>
<comment type="similarity">
    <text evidence="1">Belongs to the enoyl-CoA hydratase/isomerase family.</text>
</comment>
<comment type="caution">
    <text evidence="2">The sequence shown here is derived from an EMBL/GenBank/DDBJ whole genome shotgun (WGS) entry which is preliminary data.</text>
</comment>
<dbReference type="CDD" id="cd06558">
    <property type="entry name" value="crotonase-like"/>
    <property type="match status" value="1"/>
</dbReference>
<dbReference type="Proteomes" id="UP000245073">
    <property type="component" value="Unassembled WGS sequence"/>
</dbReference>
<dbReference type="InterPro" id="IPR029045">
    <property type="entry name" value="ClpP/crotonase-like_dom_sf"/>
</dbReference>
<dbReference type="Pfam" id="PF00378">
    <property type="entry name" value="ECH_1"/>
    <property type="match status" value="1"/>
</dbReference>
<protein>
    <submittedName>
        <fullName evidence="2">2-(1,2-epoxy-1,2-dihydrophenyl)acetyl-CoA isomerase</fullName>
        <ecNumber evidence="2">4.2.1.17</ecNumber>
    </submittedName>
</protein>
<reference evidence="2 3" key="1">
    <citation type="submission" date="2018-04" db="EMBL/GenBank/DDBJ databases">
        <title>The genome sequence of Caulobacter sp. 744.</title>
        <authorList>
            <person name="Gao J."/>
            <person name="Sun J."/>
        </authorList>
    </citation>
    <scope>NUCLEOTIDE SEQUENCE [LARGE SCALE GENOMIC DNA]</scope>
    <source>
        <strain evidence="2 3">774</strain>
    </source>
</reference>
<proteinExistence type="inferred from homology"/>
<dbReference type="Gene3D" id="1.10.12.10">
    <property type="entry name" value="Lyase 2-enoyl-coa Hydratase, Chain A, domain 2"/>
    <property type="match status" value="1"/>
</dbReference>
<name>A0A2T9KAB0_9CAUL</name>
<keyword evidence="2" id="KW-0413">Isomerase</keyword>
<evidence type="ECO:0000256" key="1">
    <source>
        <dbReference type="ARBA" id="ARBA00005254"/>
    </source>
</evidence>
<dbReference type="GO" id="GO:0004300">
    <property type="term" value="F:enoyl-CoA hydratase activity"/>
    <property type="evidence" value="ECO:0007669"/>
    <property type="project" value="UniProtKB-EC"/>
</dbReference>
<accession>A0A2T9KAB0</accession>
<dbReference type="Gene3D" id="3.90.226.10">
    <property type="entry name" value="2-enoyl-CoA Hydratase, Chain A, domain 1"/>
    <property type="match status" value="1"/>
</dbReference>
<dbReference type="OrthoDB" id="5730382at2"/>
<dbReference type="PANTHER" id="PTHR43459:SF1">
    <property type="entry name" value="EG:BACN32G11.4 PROTEIN"/>
    <property type="match status" value="1"/>
</dbReference>
<keyword evidence="2" id="KW-0456">Lyase</keyword>
<sequence length="270" mass="28255">MAETAYEKIRLEAQDGVAVVTLSDPASLNAASPEVARELAQAFGAIAADKVEARAVILTGEGRGFCSGANLSSGATAGRPMDADGKPDAGAALESVYNPLMTLLRDFPLPIVTAVNGPAAGIGCSLALIGDIVVAAESAYFLQAFRRIGLVPDGGSTYLLPRLVGKARAMEMMLLGDKVPAATALDWGLINRCVPDTELMPRAVELARALADGPASLGAIRRLVWDSLDADWVGQLHAERHAQRACGKTEDFIEGVSAFLQKRPAAFKGR</sequence>
<gene>
    <name evidence="2" type="ORF">DDF67_04265</name>
</gene>
<keyword evidence="3" id="KW-1185">Reference proteome</keyword>
<dbReference type="PANTHER" id="PTHR43459">
    <property type="entry name" value="ENOYL-COA HYDRATASE"/>
    <property type="match status" value="1"/>
</dbReference>
<dbReference type="EC" id="4.2.1.17" evidence="2"/>
<evidence type="ECO:0000313" key="2">
    <source>
        <dbReference type="EMBL" id="PVM92910.1"/>
    </source>
</evidence>
<dbReference type="RefSeq" id="WP_109099697.1">
    <property type="nucleotide sequence ID" value="NZ_QDKQ01000023.1"/>
</dbReference>